<dbReference type="Proteomes" id="UP000500755">
    <property type="component" value="Chromosome"/>
</dbReference>
<keyword evidence="4" id="KW-0732">Signal</keyword>
<keyword evidence="3" id="KW-0472">Membrane</keyword>
<feature type="region of interest" description="Disordered" evidence="2">
    <location>
        <begin position="173"/>
        <end position="200"/>
    </location>
</feature>
<evidence type="ECO:0000256" key="1">
    <source>
        <dbReference type="SAM" id="Coils"/>
    </source>
</evidence>
<gene>
    <name evidence="5" type="ORF">HF896_08955</name>
</gene>
<accession>A0A858ZSR0</accession>
<feature type="transmembrane region" description="Helical" evidence="3">
    <location>
        <begin position="303"/>
        <end position="326"/>
    </location>
</feature>
<feature type="coiled-coil region" evidence="1">
    <location>
        <begin position="260"/>
        <end position="301"/>
    </location>
</feature>
<protein>
    <recommendedName>
        <fullName evidence="7">Tfp pilus assembly protein FimV</fullName>
    </recommendedName>
</protein>
<feature type="compositionally biased region" description="Low complexity" evidence="2">
    <location>
        <begin position="402"/>
        <end position="417"/>
    </location>
</feature>
<organism evidence="5 6">
    <name type="scientific">Alicycliphilus denitrificans</name>
    <dbReference type="NCBI Taxonomy" id="179636"/>
    <lineage>
        <taxon>Bacteria</taxon>
        <taxon>Pseudomonadati</taxon>
        <taxon>Pseudomonadota</taxon>
        <taxon>Betaproteobacteria</taxon>
        <taxon>Burkholderiales</taxon>
        <taxon>Comamonadaceae</taxon>
        <taxon>Alicycliphilus</taxon>
    </lineage>
</organism>
<evidence type="ECO:0000313" key="5">
    <source>
        <dbReference type="EMBL" id="QKD43734.1"/>
    </source>
</evidence>
<name>A0A858ZSR0_9BURK</name>
<keyword evidence="3" id="KW-1133">Transmembrane helix</keyword>
<reference evidence="5 6" key="1">
    <citation type="submission" date="2020-05" db="EMBL/GenBank/DDBJ databases">
        <title>Complete genome sequence of Alicycliphilus denitrificans DP3.</title>
        <authorList>
            <person name="Chen X."/>
        </authorList>
    </citation>
    <scope>NUCLEOTIDE SEQUENCE [LARGE SCALE GENOMIC DNA]</scope>
    <source>
        <strain evidence="5 6">DP3</strain>
    </source>
</reference>
<evidence type="ECO:0000256" key="4">
    <source>
        <dbReference type="SAM" id="SignalP"/>
    </source>
</evidence>
<evidence type="ECO:0008006" key="7">
    <source>
        <dbReference type="Google" id="ProtNLM"/>
    </source>
</evidence>
<dbReference type="RefSeq" id="WP_013518638.1">
    <property type="nucleotide sequence ID" value="NZ_CP051298.1"/>
</dbReference>
<feature type="signal peptide" evidence="4">
    <location>
        <begin position="1"/>
        <end position="19"/>
    </location>
</feature>
<sequence>MRNVLVGACLCVAASGVAALSLGASRGAVVLGSAIDLGFEVRPDPGKDLASSCISAHLVSGTTSIADSRVRVTPVDGGVIPMVRVQATMVADEPVLTVTIAAGCEGRVTRTYTFLADLPAAGAANTQGPLDIGRLGTADPGTFAARPANAVAAAAGPRTPAAAGAAAVQSLVRREKPQAGASAGQAADKPARPRARATVPAPVPTAAARLIVEPLDLWLDAPLELRLSREEPLLLSTPDEARRAEFAALWKVLNSSPADLRQSMERLGRLEADAAAHRRQADAGRAEARGLRQQLEQLQSQSFSAGVVYALGGALVLALAAIAWLLRRTRREALQAWHNSVALSEGLKDGAVVSEGPDGKVRWQVEPEAADTWHPSSVPPEELQEAGPGPSDAPDTIPPAPAQTAAPEPAARLAAPRQQAIQPEGLFDIQQQAEFFISIGEHEQAIQVLRSHIAEQGDAMPAMYLELLRLFQMLGRTDSFEQLRRQFQERFNVQVPRYTQWHESGHALEDYPEALAQIEALWSSPEVLGVLDGFLFRRGDGRDAQRFDLAAFDDLLLLLAIAQTTPAHLRGAPPPRARTTPLGPAAAVPRSLDSIVGDLSLMPSGYDVLAKQPPVEDMLDVDLSEPAQFTLRDHQPEAGAAAPAHGQSVGFAMDDDKLELRFELERMENRRY</sequence>
<keyword evidence="3" id="KW-0812">Transmembrane</keyword>
<dbReference type="AlphaFoldDB" id="A0A858ZSR0"/>
<keyword evidence="1" id="KW-0175">Coiled coil</keyword>
<proteinExistence type="predicted"/>
<feature type="chain" id="PRO_5032605356" description="Tfp pilus assembly protein FimV" evidence="4">
    <location>
        <begin position="20"/>
        <end position="672"/>
    </location>
</feature>
<feature type="region of interest" description="Disordered" evidence="2">
    <location>
        <begin position="369"/>
        <end position="417"/>
    </location>
</feature>
<dbReference type="EMBL" id="CP051298">
    <property type="protein sequence ID" value="QKD43734.1"/>
    <property type="molecule type" value="Genomic_DNA"/>
</dbReference>
<evidence type="ECO:0000256" key="2">
    <source>
        <dbReference type="SAM" id="MobiDB-lite"/>
    </source>
</evidence>
<evidence type="ECO:0000313" key="6">
    <source>
        <dbReference type="Proteomes" id="UP000500755"/>
    </source>
</evidence>
<evidence type="ECO:0000256" key="3">
    <source>
        <dbReference type="SAM" id="Phobius"/>
    </source>
</evidence>